<keyword evidence="3" id="KW-0238">DNA-binding</keyword>
<feature type="region of interest" description="Disordered" evidence="6">
    <location>
        <begin position="974"/>
        <end position="1011"/>
    </location>
</feature>
<evidence type="ECO:0000256" key="4">
    <source>
        <dbReference type="ARBA" id="ARBA00023163"/>
    </source>
</evidence>
<gene>
    <name evidence="9" type="ORF">QBC34DRAFT_423134</name>
</gene>
<dbReference type="GO" id="GO:0000127">
    <property type="term" value="C:transcription factor TFIIIC complex"/>
    <property type="evidence" value="ECO:0007669"/>
    <property type="project" value="InterPro"/>
</dbReference>
<evidence type="ECO:0000313" key="10">
    <source>
        <dbReference type="Proteomes" id="UP001321760"/>
    </source>
</evidence>
<feature type="region of interest" description="Disordered" evidence="6">
    <location>
        <begin position="798"/>
        <end position="846"/>
    </location>
</feature>
<feature type="region of interest" description="Disordered" evidence="6">
    <location>
        <begin position="660"/>
        <end position="690"/>
    </location>
</feature>
<evidence type="ECO:0000256" key="6">
    <source>
        <dbReference type="SAM" id="MobiDB-lite"/>
    </source>
</evidence>
<feature type="region of interest" description="Disordered" evidence="6">
    <location>
        <begin position="2261"/>
        <end position="2289"/>
    </location>
</feature>
<evidence type="ECO:0000259" key="8">
    <source>
        <dbReference type="Pfam" id="PF20222"/>
    </source>
</evidence>
<protein>
    <submittedName>
        <fullName evidence="9">Transcription factor tau subunit sfc3</fullName>
    </submittedName>
</protein>
<dbReference type="Pfam" id="PF20222">
    <property type="entry name" value="DUF6581"/>
    <property type="match status" value="1"/>
</dbReference>
<dbReference type="GO" id="GO:0003677">
    <property type="term" value="F:DNA binding"/>
    <property type="evidence" value="ECO:0007669"/>
    <property type="project" value="UniProtKB-KW"/>
</dbReference>
<evidence type="ECO:0000256" key="2">
    <source>
        <dbReference type="ARBA" id="ARBA00022553"/>
    </source>
</evidence>
<organism evidence="9 10">
    <name type="scientific">Podospora aff. communis PSN243</name>
    <dbReference type="NCBI Taxonomy" id="3040156"/>
    <lineage>
        <taxon>Eukaryota</taxon>
        <taxon>Fungi</taxon>
        <taxon>Dikarya</taxon>
        <taxon>Ascomycota</taxon>
        <taxon>Pezizomycotina</taxon>
        <taxon>Sordariomycetes</taxon>
        <taxon>Sordariomycetidae</taxon>
        <taxon>Sordariales</taxon>
        <taxon>Podosporaceae</taxon>
        <taxon>Podospora</taxon>
    </lineage>
</organism>
<dbReference type="InterPro" id="IPR046488">
    <property type="entry name" value="Sfc3/Tfc3_C"/>
</dbReference>
<keyword evidence="5" id="KW-0539">Nucleus</keyword>
<dbReference type="PANTHER" id="PTHR15180">
    <property type="entry name" value="GENERAL TRANSCRIPTION FACTOR 3C POLYPEPTIDE 1"/>
    <property type="match status" value="1"/>
</dbReference>
<evidence type="ECO:0000259" key="7">
    <source>
        <dbReference type="Pfam" id="PF04182"/>
    </source>
</evidence>
<dbReference type="Pfam" id="PF04182">
    <property type="entry name" value="B-block_TFIIIC"/>
    <property type="match status" value="1"/>
</dbReference>
<feature type="region of interest" description="Disordered" evidence="6">
    <location>
        <begin position="1532"/>
        <end position="1556"/>
    </location>
</feature>
<dbReference type="GO" id="GO:0005634">
    <property type="term" value="C:nucleus"/>
    <property type="evidence" value="ECO:0007669"/>
    <property type="project" value="UniProtKB-SubCell"/>
</dbReference>
<feature type="region of interest" description="Disordered" evidence="6">
    <location>
        <begin position="365"/>
        <end position="395"/>
    </location>
</feature>
<dbReference type="GO" id="GO:0006384">
    <property type="term" value="P:transcription initiation at RNA polymerase III promoter"/>
    <property type="evidence" value="ECO:0007669"/>
    <property type="project" value="InterPro"/>
</dbReference>
<feature type="compositionally biased region" description="Basic residues" evidence="6">
    <location>
        <begin position="828"/>
        <end position="841"/>
    </location>
</feature>
<evidence type="ECO:0000256" key="1">
    <source>
        <dbReference type="ARBA" id="ARBA00004123"/>
    </source>
</evidence>
<evidence type="ECO:0000256" key="3">
    <source>
        <dbReference type="ARBA" id="ARBA00023125"/>
    </source>
</evidence>
<feature type="region of interest" description="Disordered" evidence="6">
    <location>
        <begin position="622"/>
        <end position="646"/>
    </location>
</feature>
<reference evidence="9" key="1">
    <citation type="journal article" date="2023" name="Mol. Phylogenet. Evol.">
        <title>Genome-scale phylogeny and comparative genomics of the fungal order Sordariales.</title>
        <authorList>
            <person name="Hensen N."/>
            <person name="Bonometti L."/>
            <person name="Westerberg I."/>
            <person name="Brannstrom I.O."/>
            <person name="Guillou S."/>
            <person name="Cros-Aarteil S."/>
            <person name="Calhoun S."/>
            <person name="Haridas S."/>
            <person name="Kuo A."/>
            <person name="Mondo S."/>
            <person name="Pangilinan J."/>
            <person name="Riley R."/>
            <person name="LaButti K."/>
            <person name="Andreopoulos B."/>
            <person name="Lipzen A."/>
            <person name="Chen C."/>
            <person name="Yan M."/>
            <person name="Daum C."/>
            <person name="Ng V."/>
            <person name="Clum A."/>
            <person name="Steindorff A."/>
            <person name="Ohm R.A."/>
            <person name="Martin F."/>
            <person name="Silar P."/>
            <person name="Natvig D.O."/>
            <person name="Lalanne C."/>
            <person name="Gautier V."/>
            <person name="Ament-Velasquez S.L."/>
            <person name="Kruys A."/>
            <person name="Hutchinson M.I."/>
            <person name="Powell A.J."/>
            <person name="Barry K."/>
            <person name="Miller A.N."/>
            <person name="Grigoriev I.V."/>
            <person name="Debuchy R."/>
            <person name="Gladieux P."/>
            <person name="Hiltunen Thoren M."/>
            <person name="Johannesson H."/>
        </authorList>
    </citation>
    <scope>NUCLEOTIDE SEQUENCE</scope>
    <source>
        <strain evidence="9">PSN243</strain>
    </source>
</reference>
<keyword evidence="10" id="KW-1185">Reference proteome</keyword>
<feature type="region of interest" description="Disordered" evidence="6">
    <location>
        <begin position="1306"/>
        <end position="1335"/>
    </location>
</feature>
<dbReference type="Proteomes" id="UP001321760">
    <property type="component" value="Unassembled WGS sequence"/>
</dbReference>
<keyword evidence="4" id="KW-0804">Transcription</keyword>
<feature type="compositionally biased region" description="Polar residues" evidence="6">
    <location>
        <begin position="994"/>
        <end position="1011"/>
    </location>
</feature>
<feature type="region of interest" description="Disordered" evidence="6">
    <location>
        <begin position="1086"/>
        <end position="1119"/>
    </location>
</feature>
<feature type="region of interest" description="Disordered" evidence="6">
    <location>
        <begin position="42"/>
        <end position="63"/>
    </location>
</feature>
<evidence type="ECO:0000256" key="5">
    <source>
        <dbReference type="ARBA" id="ARBA00023242"/>
    </source>
</evidence>
<feature type="compositionally biased region" description="Basic residues" evidence="6">
    <location>
        <begin position="135"/>
        <end position="144"/>
    </location>
</feature>
<dbReference type="PANTHER" id="PTHR15180:SF1">
    <property type="entry name" value="GENERAL TRANSCRIPTION FACTOR 3C POLYPEPTIDE 1"/>
    <property type="match status" value="1"/>
</dbReference>
<dbReference type="InterPro" id="IPR044210">
    <property type="entry name" value="Tfc3-like"/>
</dbReference>
<feature type="region of interest" description="Disordered" evidence="6">
    <location>
        <begin position="1039"/>
        <end position="1071"/>
    </location>
</feature>
<feature type="compositionally biased region" description="Basic and acidic residues" evidence="6">
    <location>
        <begin position="1306"/>
        <end position="1325"/>
    </location>
</feature>
<evidence type="ECO:0000313" key="9">
    <source>
        <dbReference type="EMBL" id="KAK4452481.1"/>
    </source>
</evidence>
<keyword evidence="2" id="KW-0597">Phosphoprotein</keyword>
<dbReference type="InterPro" id="IPR007309">
    <property type="entry name" value="TFIIIC_Bblock-bd"/>
</dbReference>
<proteinExistence type="predicted"/>
<feature type="region of interest" description="Disordered" evidence="6">
    <location>
        <begin position="887"/>
        <end position="916"/>
    </location>
</feature>
<feature type="region of interest" description="Disordered" evidence="6">
    <location>
        <begin position="1364"/>
        <end position="1445"/>
    </location>
</feature>
<feature type="domain" description="Transcription factor tau subunit sfc3/Tfc3 C-terminal" evidence="8">
    <location>
        <begin position="1801"/>
        <end position="2209"/>
    </location>
</feature>
<comment type="subcellular location">
    <subcellularLocation>
        <location evidence="1">Nucleus</location>
    </subcellularLocation>
</comment>
<reference evidence="9" key="2">
    <citation type="submission" date="2023-05" db="EMBL/GenBank/DDBJ databases">
        <authorList>
            <consortium name="Lawrence Berkeley National Laboratory"/>
            <person name="Steindorff A."/>
            <person name="Hensen N."/>
            <person name="Bonometti L."/>
            <person name="Westerberg I."/>
            <person name="Brannstrom I.O."/>
            <person name="Guillou S."/>
            <person name="Cros-Aarteil S."/>
            <person name="Calhoun S."/>
            <person name="Haridas S."/>
            <person name="Kuo A."/>
            <person name="Mondo S."/>
            <person name="Pangilinan J."/>
            <person name="Riley R."/>
            <person name="Labutti K."/>
            <person name="Andreopoulos B."/>
            <person name="Lipzen A."/>
            <person name="Chen C."/>
            <person name="Yanf M."/>
            <person name="Daum C."/>
            <person name="Ng V."/>
            <person name="Clum A."/>
            <person name="Ohm R."/>
            <person name="Martin F."/>
            <person name="Silar P."/>
            <person name="Natvig D."/>
            <person name="Lalanne C."/>
            <person name="Gautier V."/>
            <person name="Ament-Velasquez S.L."/>
            <person name="Kruys A."/>
            <person name="Hutchinson M.I."/>
            <person name="Powell A.J."/>
            <person name="Barry K."/>
            <person name="Miller A.N."/>
            <person name="Grigoriev I.V."/>
            <person name="Debuchy R."/>
            <person name="Gladieux P."/>
            <person name="Thoren M.H."/>
            <person name="Johannesson H."/>
        </authorList>
    </citation>
    <scope>NUCLEOTIDE SEQUENCE</scope>
    <source>
        <strain evidence="9">PSN243</strain>
    </source>
</reference>
<feature type="region of interest" description="Disordered" evidence="6">
    <location>
        <begin position="552"/>
        <end position="595"/>
    </location>
</feature>
<name>A0AAV9H0T0_9PEZI</name>
<accession>A0AAV9H0T0</accession>
<dbReference type="GO" id="GO:0042791">
    <property type="term" value="P:5S class rRNA transcription by RNA polymerase III"/>
    <property type="evidence" value="ECO:0007669"/>
    <property type="project" value="TreeGrafter"/>
</dbReference>
<feature type="compositionally biased region" description="Polar residues" evidence="6">
    <location>
        <begin position="557"/>
        <end position="568"/>
    </location>
</feature>
<feature type="domain" description="B-block binding subunit of TFIIIC" evidence="7">
    <location>
        <begin position="170"/>
        <end position="236"/>
    </location>
</feature>
<sequence>MTADGLEVLLEGLIPEIAYSGEIGVSITSLLKIVRQYHQTSLGDDADDQDHGFENSRAPQDDANLESSFSEAEMMSARWAWDWLRTRPQILINGNKRWNRLELSEVLALPEEDATDPALFSLSGEATPQKGPTGKPKKQLTKRPRIHPSEDLVWQTLARHGVDYKRVPVLEWKCLLGIASVRAEGILQSDLRRLVDQDKRSLPKRTDSLAKKGYIAKRTVVANKMKTSKLWLIDFAPPVPEDDKTGLDLSTKTLAKDLNPVSWHSRWTGDNVDVEAHARTLVAIVKAWGVMRYCDLRSKMGVGGKSSQMKTLAKSSQRFVDMGVLKYTAAAFPGSRKIFKDCLKFIREPRGDEWDKFLATGKKTSQYSDASRHREPKGNALALYGKSGQTDGDKGKGRAMAIRIFPGWAAEKPLSQNVFEVVKSAGPDGASNPQVSVATVGYSFRRYMASHLTKLAETQQPAHLKKFQVVSKLVRAGKTSAYMFSVPEPENMVPPVTEANENEAGSAYGFGSIRPKGFPRVKTLSVSDLCVSARRNNPLLRRKGRMINLAEKEARTLSRSATVDSSRPTPTPDTGLGLEIQSSAGTPGGNGSLDGREAIAADATEPGIAAANTPVGLAPLTGPPGAFIGEPGSLHPRGRGKRRPAQSAVIVIRSERLRSPSFQSSLKEQPTDAPANEQGRNGLVQDARGGAQPEDWKLIVRYNETAGILQLSRADRSLVYRTASAPYDKEPLAIRIDDVHDGPAIREVPGGTDCSIVLVAKSAGDDSPPSTYGFIFSKGDGNKEKATAIQDGVAEVKSGGRAPQVASAEPLASQDVADETLRSGPTRGRGRGRGGRGRGKKGQAATAKVWRCDKCGGTWKNDIGLKYHQTKAQTPCNPEFDPASLVERSRKRRRMSPIPPTPVVGSDEEGEEPASLHEAKRIKKAASASVHQYSVVRNAVRARQNPQLAFRGLTSDGARSPAVAEESKVIHPRMWTPTPRATDSPFPVGPSSAALPSQANSPAIQQSQAYSQPGQAFYKSALEQPGEPFYESALATRTVNNSTVPPPQPISPSPEQNVGTNNEVPHEYGGAQVHNEGYQGYYVVDSTQGVPQNHGNGHHHQNGDPGAPSPEAFPGETAPYNVQPLYPALPGEEGAYVGNIGGGGTTIPMLGVEDQGEVVYPFKPATSYDRIPTEPKRRTAQAVDIINHLLDNNDGVFPGDKALFYAITKVYLKEFRGEIPPTWKNFHAAIKTLDVRKLATVHTHMLRTERGKLLTCTILIRNGVDPTGPIPTAVKQKMRDAFPGVYIPPAFSPTEEELLLLEEYGKGEDPQKGDGEKDKGKEKPNKNGQKFRSRRKIDEVEVFNAPYYTQGLYNGNNEESLETIDHSLLPGPPQAGLETRKRRIPDDLAGSPSAKRPRAYHEPADIGDPSVDATDDQSQDPRDAPYFPAGARRGRRARSKYNTPGAGVLEPQTVLDAIKTYGLLPTKAGKRRVYDAGGFGIRSLDKFPNTLGKARNPGLSSLPPWFYGNTAPKFEAPATKFRFLAPNTGLSDAPEDWGVGETSTAPESSEKNGLSIVGPTARSEKTYETVEFVPPTEFEETARGVWSCPGLKEFEIDLDTSVALKGWMPSRLDSLLDNLPTSLEDMGKKIKGHPWKSTETWLDQDYARFFIKVQRCKMWELSQQGHLLSVLGGSIAPSHHFINLSPPEHKVNTRPVQLRWSDERQYDLETLPYEFLEDDDDDEVLYPSAPPKRKAPKKVAEPRPLKRQRIAKITEKNMGMVRGSKFKLPAIKTARELTSFPRTAHDFLRAPAGDGDEDLDWTSENVRLTAFVVVTTLLGGVDRIVDWGLMLRLFPDMTISQLRHLWCALKKDRQSTIVNLTAKFRRAFLKDYADNKLAPIDFENTLAYDWKGLIKWATKLDGTQRENIPATRKDVTDEYILEDCKYENREWRESYYHLQRSVFNRFQDASSEALAAPADQVATASPDMDMVVAISWTRSLCVTPIETYPTDMVIKQRESLFPNRPKAEIPKLMHKSIDLLQKDGVLSRSTSKWSNGRRWRFNNRVPDTLVKVAKVDMLTQAVEFKRELDKAFRADGRKRVSYITNDGMMLALFNLQATGRVRLETTGQPNVPMGHEPGNYETRKYTKKYLHFRVDAVPTESYLYDDHPHLMAARERLRAMDPPSVGPQGAIPVWCDVFRKVDSTRWLQYLAAVLLTIASRGAMQADELVKTLKPTIMLFEVEMLLDWAQEMGLLEVQMDGTAPAAREWWWMALEAQKERLEATSKPRKMLPGQRRRPEGMEKGEEDDLF</sequence>
<feature type="region of interest" description="Disordered" evidence="6">
    <location>
        <begin position="121"/>
        <end position="144"/>
    </location>
</feature>
<comment type="caution">
    <text evidence="9">The sequence shown here is derived from an EMBL/GenBank/DDBJ whole genome shotgun (WGS) entry which is preliminary data.</text>
</comment>
<dbReference type="EMBL" id="MU865924">
    <property type="protein sequence ID" value="KAK4452481.1"/>
    <property type="molecule type" value="Genomic_DNA"/>
</dbReference>